<comment type="caution">
    <text evidence="1">The sequence shown here is derived from an EMBL/GenBank/DDBJ whole genome shotgun (WGS) entry which is preliminary data.</text>
</comment>
<dbReference type="Gene3D" id="3.30.450.20">
    <property type="entry name" value="PAS domain"/>
    <property type="match status" value="1"/>
</dbReference>
<organism evidence="1 2">
    <name type="scientific">Methylobacterium soli</name>
    <dbReference type="NCBI Taxonomy" id="553447"/>
    <lineage>
        <taxon>Bacteria</taxon>
        <taxon>Pseudomonadati</taxon>
        <taxon>Pseudomonadota</taxon>
        <taxon>Alphaproteobacteria</taxon>
        <taxon>Hyphomicrobiales</taxon>
        <taxon>Methylobacteriaceae</taxon>
        <taxon>Methylobacterium</taxon>
    </lineage>
</organism>
<dbReference type="EMBL" id="VZZK01000022">
    <property type="protein sequence ID" value="KAB1077314.1"/>
    <property type="molecule type" value="Genomic_DNA"/>
</dbReference>
<dbReference type="AlphaFoldDB" id="A0A6L3SYL4"/>
<accession>A0A6L3SYL4</accession>
<dbReference type="OrthoDB" id="341208at2"/>
<dbReference type="SUPFAM" id="SSF55785">
    <property type="entry name" value="PYP-like sensor domain (PAS domain)"/>
    <property type="match status" value="1"/>
</dbReference>
<evidence type="ECO:0000313" key="1">
    <source>
        <dbReference type="EMBL" id="KAB1077314.1"/>
    </source>
</evidence>
<dbReference type="InterPro" id="IPR035965">
    <property type="entry name" value="PAS-like_dom_sf"/>
</dbReference>
<sequence>MHRDDVRYDFDAPEADWNFEPPPSAVFRQLSSALYVTDAEGWLTYYTEAAAELWGRRPVLGEERWCGSWRIYRTDGTPLPHARCPMAIALTENRPVRGVEALLERPDGARTRFLPHPTPLRDQAGTLVGGMNLLLPRP</sequence>
<proteinExistence type="predicted"/>
<dbReference type="Proteomes" id="UP000474159">
    <property type="component" value="Unassembled WGS sequence"/>
</dbReference>
<dbReference type="RefSeq" id="WP_151001896.1">
    <property type="nucleotide sequence ID" value="NZ_BPQY01000430.1"/>
</dbReference>
<evidence type="ECO:0000313" key="2">
    <source>
        <dbReference type="Proteomes" id="UP000474159"/>
    </source>
</evidence>
<protein>
    <recommendedName>
        <fullName evidence="3">PAS domain-containing protein</fullName>
    </recommendedName>
</protein>
<reference evidence="1 2" key="1">
    <citation type="submission" date="2019-09" db="EMBL/GenBank/DDBJ databases">
        <title>YIM 48816 draft genome.</title>
        <authorList>
            <person name="Jiang L."/>
        </authorList>
    </citation>
    <scope>NUCLEOTIDE SEQUENCE [LARGE SCALE GENOMIC DNA]</scope>
    <source>
        <strain evidence="1 2">YIM 48816</strain>
    </source>
</reference>
<keyword evidence="2" id="KW-1185">Reference proteome</keyword>
<gene>
    <name evidence="1" type="ORF">F6X53_19710</name>
</gene>
<evidence type="ECO:0008006" key="3">
    <source>
        <dbReference type="Google" id="ProtNLM"/>
    </source>
</evidence>
<name>A0A6L3SYL4_9HYPH</name>